<dbReference type="AlphaFoldDB" id="A0A0A9EGD4"/>
<protein>
    <submittedName>
        <fullName evidence="1">Uncharacterized protein</fullName>
    </submittedName>
</protein>
<dbReference type="EMBL" id="GBRH01198061">
    <property type="protein sequence ID" value="JAD99834.1"/>
    <property type="molecule type" value="Transcribed_RNA"/>
</dbReference>
<name>A0A0A9EGD4_ARUDO</name>
<proteinExistence type="predicted"/>
<reference evidence="1" key="1">
    <citation type="submission" date="2014-09" db="EMBL/GenBank/DDBJ databases">
        <authorList>
            <person name="Magalhaes I.L.F."/>
            <person name="Oliveira U."/>
            <person name="Santos F.R."/>
            <person name="Vidigal T.H.D.A."/>
            <person name="Brescovit A.D."/>
            <person name="Santos A.J."/>
        </authorList>
    </citation>
    <scope>NUCLEOTIDE SEQUENCE</scope>
    <source>
        <tissue evidence="1">Shoot tissue taken approximately 20 cm above the soil surface</tissue>
    </source>
</reference>
<accession>A0A0A9EGD4</accession>
<sequence>MASVCCLQFTSQIGYPMLFSSTTNLQEYTVSVSEPELCRFLGSSHLQGLQFTAV</sequence>
<evidence type="ECO:0000313" key="1">
    <source>
        <dbReference type="EMBL" id="JAD99834.1"/>
    </source>
</evidence>
<reference evidence="1" key="2">
    <citation type="journal article" date="2015" name="Data Brief">
        <title>Shoot transcriptome of the giant reed, Arundo donax.</title>
        <authorList>
            <person name="Barrero R.A."/>
            <person name="Guerrero F.D."/>
            <person name="Moolhuijzen P."/>
            <person name="Goolsby J.A."/>
            <person name="Tidwell J."/>
            <person name="Bellgard S.E."/>
            <person name="Bellgard M.I."/>
        </authorList>
    </citation>
    <scope>NUCLEOTIDE SEQUENCE</scope>
    <source>
        <tissue evidence="1">Shoot tissue taken approximately 20 cm above the soil surface</tissue>
    </source>
</reference>
<organism evidence="1">
    <name type="scientific">Arundo donax</name>
    <name type="common">Giant reed</name>
    <name type="synonym">Donax arundinaceus</name>
    <dbReference type="NCBI Taxonomy" id="35708"/>
    <lineage>
        <taxon>Eukaryota</taxon>
        <taxon>Viridiplantae</taxon>
        <taxon>Streptophyta</taxon>
        <taxon>Embryophyta</taxon>
        <taxon>Tracheophyta</taxon>
        <taxon>Spermatophyta</taxon>
        <taxon>Magnoliopsida</taxon>
        <taxon>Liliopsida</taxon>
        <taxon>Poales</taxon>
        <taxon>Poaceae</taxon>
        <taxon>PACMAD clade</taxon>
        <taxon>Arundinoideae</taxon>
        <taxon>Arundineae</taxon>
        <taxon>Arundo</taxon>
    </lineage>
</organism>